<keyword evidence="4" id="KW-0812">Transmembrane</keyword>
<dbReference type="Gene3D" id="1.10.287.950">
    <property type="entry name" value="Methyl-accepting chemotaxis protein"/>
    <property type="match status" value="1"/>
</dbReference>
<protein>
    <recommendedName>
        <fullName evidence="9">Chemotaxis protein</fullName>
    </recommendedName>
</protein>
<dbReference type="Proteomes" id="UP000229740">
    <property type="component" value="Unassembled WGS sequence"/>
</dbReference>
<dbReference type="SMART" id="SM00283">
    <property type="entry name" value="MA"/>
    <property type="match status" value="1"/>
</dbReference>
<feature type="transmembrane region" description="Helical" evidence="4">
    <location>
        <begin position="166"/>
        <end position="188"/>
    </location>
</feature>
<dbReference type="GO" id="GO:0007165">
    <property type="term" value="P:signal transduction"/>
    <property type="evidence" value="ECO:0007669"/>
    <property type="project" value="UniProtKB-KW"/>
</dbReference>
<feature type="domain" description="Methyl-accepting transducer" evidence="5">
    <location>
        <begin position="247"/>
        <end position="483"/>
    </location>
</feature>
<evidence type="ECO:0000313" key="7">
    <source>
        <dbReference type="EMBL" id="PID56881.1"/>
    </source>
</evidence>
<keyword evidence="1 3" id="KW-0807">Transducer</keyword>
<proteinExistence type="inferred from homology"/>
<evidence type="ECO:0000256" key="4">
    <source>
        <dbReference type="SAM" id="Phobius"/>
    </source>
</evidence>
<evidence type="ECO:0000259" key="6">
    <source>
        <dbReference type="PROSITE" id="PS50885"/>
    </source>
</evidence>
<dbReference type="InterPro" id="IPR003660">
    <property type="entry name" value="HAMP_dom"/>
</dbReference>
<dbReference type="PANTHER" id="PTHR32089">
    <property type="entry name" value="METHYL-ACCEPTING CHEMOTAXIS PROTEIN MCPB"/>
    <property type="match status" value="1"/>
</dbReference>
<dbReference type="PRINTS" id="PR00260">
    <property type="entry name" value="CHEMTRNSDUCR"/>
</dbReference>
<accession>A0A2G6E549</accession>
<evidence type="ECO:0000313" key="8">
    <source>
        <dbReference type="Proteomes" id="UP000229740"/>
    </source>
</evidence>
<dbReference type="InterPro" id="IPR004089">
    <property type="entry name" value="MCPsignal_dom"/>
</dbReference>
<dbReference type="SUPFAM" id="SSF58104">
    <property type="entry name" value="Methyl-accepting chemotaxis protein (MCP) signaling domain"/>
    <property type="match status" value="1"/>
</dbReference>
<dbReference type="PROSITE" id="PS50885">
    <property type="entry name" value="HAMP"/>
    <property type="match status" value="1"/>
</dbReference>
<feature type="transmembrane region" description="Helical" evidence="4">
    <location>
        <begin position="7"/>
        <end position="30"/>
    </location>
</feature>
<dbReference type="PROSITE" id="PS50111">
    <property type="entry name" value="CHEMOTAXIS_TRANSDUC_2"/>
    <property type="match status" value="1"/>
</dbReference>
<dbReference type="InterPro" id="IPR004090">
    <property type="entry name" value="Chemotax_Me-accpt_rcpt"/>
</dbReference>
<evidence type="ECO:0000259" key="5">
    <source>
        <dbReference type="PROSITE" id="PS50111"/>
    </source>
</evidence>
<comment type="caution">
    <text evidence="7">The sequence shown here is derived from an EMBL/GenBank/DDBJ whole genome shotgun (WGS) entry which is preliminary data.</text>
</comment>
<dbReference type="CDD" id="cd06225">
    <property type="entry name" value="HAMP"/>
    <property type="match status" value="1"/>
</dbReference>
<dbReference type="SMART" id="SM00304">
    <property type="entry name" value="HAMP"/>
    <property type="match status" value="1"/>
</dbReference>
<evidence type="ECO:0000256" key="1">
    <source>
        <dbReference type="ARBA" id="ARBA00023224"/>
    </source>
</evidence>
<dbReference type="Pfam" id="PF00015">
    <property type="entry name" value="MCPsignal"/>
    <property type="match status" value="1"/>
</dbReference>
<comment type="similarity">
    <text evidence="2">Belongs to the methyl-accepting chemotaxis (MCP) protein family.</text>
</comment>
<dbReference type="GO" id="GO:0016020">
    <property type="term" value="C:membrane"/>
    <property type="evidence" value="ECO:0007669"/>
    <property type="project" value="InterPro"/>
</dbReference>
<keyword evidence="4" id="KW-1133">Transmembrane helix</keyword>
<evidence type="ECO:0000256" key="3">
    <source>
        <dbReference type="PROSITE-ProRule" id="PRU00284"/>
    </source>
</evidence>
<dbReference type="Pfam" id="PF00672">
    <property type="entry name" value="HAMP"/>
    <property type="match status" value="1"/>
</dbReference>
<organism evidence="7 8">
    <name type="scientific">candidate division KSB3 bacterium</name>
    <dbReference type="NCBI Taxonomy" id="2044937"/>
    <lineage>
        <taxon>Bacteria</taxon>
        <taxon>candidate division KSB3</taxon>
    </lineage>
</organism>
<feature type="domain" description="HAMP" evidence="6">
    <location>
        <begin position="189"/>
        <end position="242"/>
    </location>
</feature>
<name>A0A2G6E549_9BACT</name>
<evidence type="ECO:0008006" key="9">
    <source>
        <dbReference type="Google" id="ProtNLM"/>
    </source>
</evidence>
<keyword evidence="4" id="KW-0472">Membrane</keyword>
<dbReference type="EMBL" id="PDPS01000030">
    <property type="protein sequence ID" value="PID56881.1"/>
    <property type="molecule type" value="Genomic_DNA"/>
</dbReference>
<dbReference type="AlphaFoldDB" id="A0A2G6E549"/>
<sequence>MKLKTKIVIYVSAALIGLVAAIAFIIFGGIQTTRLQRLEQVSMLQIAAAVSYEAGMQLQSDDLKRFNNVSRRLLRFEDVYGLAVYNHMGHLHFSSEYAKVLSPELPDAVYRQVYKKGQELFRRDDIEGETVLNLFYPIRLENEKILGTLQLTSNFASVKNYRRESIISSLLACAIGVIILNVLTFSLLSRLFTRIRAVITKMDTISREQDLTQRVFIRSTDEIGELGTVFNRMVEHLLRVIREVQGAGLQVTNSLENIVIVARSQQETAEALNASAEESRTGVESVKLQADRIAEKTGTVLANAEHSLESTIEGVRLVEKLLAEMHEVDQITQEGVRQITDLLEKAQQITEIVTIIEEMIANTKLIAFNATIEAARAGEAGKGFSVVASEIQGLTDQVSEATADIREIIQGMQEATSLSAEIESRERAKVEQGLQTVTQSKEHLDIVLHMLHDTVTHAREIADATECQQTSTGNLMKTMHEFLQIAQNVKNCCSKSSVSVKELRRLSKGMQSSVARFKLD</sequence>
<dbReference type="GO" id="GO:0004888">
    <property type="term" value="F:transmembrane signaling receptor activity"/>
    <property type="evidence" value="ECO:0007669"/>
    <property type="project" value="InterPro"/>
</dbReference>
<dbReference type="GO" id="GO:0006935">
    <property type="term" value="P:chemotaxis"/>
    <property type="evidence" value="ECO:0007669"/>
    <property type="project" value="InterPro"/>
</dbReference>
<evidence type="ECO:0000256" key="2">
    <source>
        <dbReference type="ARBA" id="ARBA00029447"/>
    </source>
</evidence>
<dbReference type="PANTHER" id="PTHR32089:SF112">
    <property type="entry name" value="LYSOZYME-LIKE PROTEIN-RELATED"/>
    <property type="match status" value="1"/>
</dbReference>
<gene>
    <name evidence="7" type="ORF">CSB45_09455</name>
</gene>
<reference evidence="7 8" key="1">
    <citation type="submission" date="2017-10" db="EMBL/GenBank/DDBJ databases">
        <title>Novel microbial diversity and functional potential in the marine mammal oral microbiome.</title>
        <authorList>
            <person name="Dudek N.K."/>
            <person name="Sun C.L."/>
            <person name="Burstein D."/>
            <person name="Kantor R.S."/>
            <person name="Aliaga Goltsman D.S."/>
            <person name="Bik E.M."/>
            <person name="Thomas B.C."/>
            <person name="Banfield J.F."/>
            <person name="Relman D.A."/>
        </authorList>
    </citation>
    <scope>NUCLEOTIDE SEQUENCE [LARGE SCALE GENOMIC DNA]</scope>
    <source>
        <strain evidence="7">DOLZORAL124_49_17</strain>
    </source>
</reference>